<evidence type="ECO:0000313" key="3">
    <source>
        <dbReference type="Proteomes" id="UP000518266"/>
    </source>
</evidence>
<dbReference type="Pfam" id="PF15087">
    <property type="entry name" value="DUF4551"/>
    <property type="match status" value="3"/>
</dbReference>
<feature type="compositionally biased region" description="Acidic residues" evidence="1">
    <location>
        <begin position="54"/>
        <end position="66"/>
    </location>
</feature>
<evidence type="ECO:0000256" key="1">
    <source>
        <dbReference type="SAM" id="MobiDB-lite"/>
    </source>
</evidence>
<dbReference type="Proteomes" id="UP000518266">
    <property type="component" value="Unassembled WGS sequence"/>
</dbReference>
<dbReference type="PANTHER" id="PTHR35354:SF1">
    <property type="entry name" value="RGD1561648"/>
    <property type="match status" value="1"/>
</dbReference>
<dbReference type="OrthoDB" id="6022562at2759"/>
<feature type="region of interest" description="Disordered" evidence="1">
    <location>
        <begin position="301"/>
        <end position="345"/>
    </location>
</feature>
<accession>A0A7J5ZEE1</accession>
<protein>
    <submittedName>
        <fullName evidence="2">Uncharacterized protein</fullName>
    </submittedName>
</protein>
<sequence>MKMAYLRQSSQLLRADILMLVLTLFVWIKTNKDDSVSSQPTTFVCSCAETHNDDDEDMDKYDEGDEGVSNQSDQLTRTTAEGNNSAFIIAPLYKAFLQSCTRPGCSSRRGPIREQCVLMERDSGGLPVSQCRYRDEHRHLPVKRWKATPDPLLRLKVEVNVTKLSPTASRYTVMARTGSGALLWRRNMKLDTFLKRNTERAVYERIRAYEPCVVISETVKKVYMHVVLSDQRVYLTEYPPRTLTEAFNFRRVRHIELVNDLPDFLHGKDRERCQHILITYITDKPAARGRDWLRRDRRAALRPAAPASRRPSDCLTIPQTLGGYPAQRTPSESVTEHHMLPPPRSASCPNPDTLGLLRVPHPPSTASSLYSPTSNHRLFLSDTGQVPRRLITVLSRLLGRDCVNSGEERGAELHLYARSTLSLDPLYRRRCSASSDSSPGKALPGISLYLLLQELSTAAHRNIALRRLFWRTKHSDRADARRHVQRDGGRTSQIQPALCQKGALASRMLLALICDAELQTQKQRSLVDCELQALLAEYLDSACSLLFELLLLGHEASRCSLTENFLSVGWILRVLQPHPHLMSFVSHQAQQVVVVLSDLQDSPLAPSQSVLLFQRCRLLLACLQYNNLLAQHLRSHFREEFRYFVKLSCVEVKLPPHYPISPPTLRLVEHILTLLK</sequence>
<organism evidence="2 3">
    <name type="scientific">Dissostichus mawsoni</name>
    <name type="common">Antarctic cod</name>
    <dbReference type="NCBI Taxonomy" id="36200"/>
    <lineage>
        <taxon>Eukaryota</taxon>
        <taxon>Metazoa</taxon>
        <taxon>Chordata</taxon>
        <taxon>Craniata</taxon>
        <taxon>Vertebrata</taxon>
        <taxon>Euteleostomi</taxon>
        <taxon>Actinopterygii</taxon>
        <taxon>Neopterygii</taxon>
        <taxon>Teleostei</taxon>
        <taxon>Neoteleostei</taxon>
        <taxon>Acanthomorphata</taxon>
        <taxon>Eupercaria</taxon>
        <taxon>Perciformes</taxon>
        <taxon>Notothenioidei</taxon>
        <taxon>Nototheniidae</taxon>
        <taxon>Dissostichus</taxon>
    </lineage>
</organism>
<gene>
    <name evidence="2" type="ORF">F7725_021758</name>
</gene>
<dbReference type="EMBL" id="JAAKFY010000003">
    <property type="protein sequence ID" value="KAF3859359.1"/>
    <property type="molecule type" value="Genomic_DNA"/>
</dbReference>
<feature type="region of interest" description="Disordered" evidence="1">
    <location>
        <begin position="54"/>
        <end position="73"/>
    </location>
</feature>
<dbReference type="AlphaFoldDB" id="A0A7J5ZEE1"/>
<dbReference type="PANTHER" id="PTHR35354">
    <property type="entry name" value="RGD1561648"/>
    <property type="match status" value="1"/>
</dbReference>
<reference evidence="2 3" key="1">
    <citation type="submission" date="2020-03" db="EMBL/GenBank/DDBJ databases">
        <title>Dissostichus mawsoni Genome sequencing and assembly.</title>
        <authorList>
            <person name="Park H."/>
        </authorList>
    </citation>
    <scope>NUCLEOTIDE SEQUENCE [LARGE SCALE GENOMIC DNA]</scope>
    <source>
        <strain evidence="2">DM0001</strain>
        <tissue evidence="2">Muscle</tissue>
    </source>
</reference>
<keyword evidence="3" id="KW-1185">Reference proteome</keyword>
<proteinExistence type="predicted"/>
<dbReference type="InterPro" id="IPR027878">
    <property type="entry name" value="DUF4551"/>
</dbReference>
<evidence type="ECO:0000313" key="2">
    <source>
        <dbReference type="EMBL" id="KAF3859359.1"/>
    </source>
</evidence>
<comment type="caution">
    <text evidence="2">The sequence shown here is derived from an EMBL/GenBank/DDBJ whole genome shotgun (WGS) entry which is preliminary data.</text>
</comment>
<name>A0A7J5ZEE1_DISMA</name>